<evidence type="ECO:0000256" key="1">
    <source>
        <dbReference type="SAM" id="MobiDB-lite"/>
    </source>
</evidence>
<protein>
    <submittedName>
        <fullName evidence="2">Uncharacterized protein</fullName>
    </submittedName>
</protein>
<dbReference type="AlphaFoldDB" id="A0A9P7T1U2"/>
<dbReference type="OrthoDB" id="4589291at2759"/>
<feature type="region of interest" description="Disordered" evidence="1">
    <location>
        <begin position="1"/>
        <end position="44"/>
    </location>
</feature>
<accession>A0A9P7T1U2</accession>
<name>A0A9P7T1U2_9HYPO</name>
<comment type="caution">
    <text evidence="2">The sequence shown here is derived from an EMBL/GenBank/DDBJ whole genome shotgun (WGS) entry which is preliminary data.</text>
</comment>
<feature type="compositionally biased region" description="Low complexity" evidence="1">
    <location>
        <begin position="17"/>
        <end position="26"/>
    </location>
</feature>
<dbReference type="Proteomes" id="UP000748025">
    <property type="component" value="Unassembled WGS sequence"/>
</dbReference>
<gene>
    <name evidence="2" type="ORF">E4U43_004476</name>
</gene>
<reference evidence="2" key="1">
    <citation type="journal article" date="2020" name="bioRxiv">
        <title>Whole genome comparisons of ergot fungi reveals the divergence and evolution of species within the genus Claviceps are the result of varying mechanisms driving genome evolution and host range expansion.</title>
        <authorList>
            <person name="Wyka S.A."/>
            <person name="Mondo S.J."/>
            <person name="Liu M."/>
            <person name="Dettman J."/>
            <person name="Nalam V."/>
            <person name="Broders K.D."/>
        </authorList>
    </citation>
    <scope>NUCLEOTIDE SEQUENCE</scope>
    <source>
        <strain evidence="2">CCC 602</strain>
    </source>
</reference>
<evidence type="ECO:0000313" key="3">
    <source>
        <dbReference type="Proteomes" id="UP000748025"/>
    </source>
</evidence>
<dbReference type="EMBL" id="SRPW01000291">
    <property type="protein sequence ID" value="KAG6015942.1"/>
    <property type="molecule type" value="Genomic_DNA"/>
</dbReference>
<proteinExistence type="predicted"/>
<organism evidence="2 3">
    <name type="scientific">Claviceps pusilla</name>
    <dbReference type="NCBI Taxonomy" id="123648"/>
    <lineage>
        <taxon>Eukaryota</taxon>
        <taxon>Fungi</taxon>
        <taxon>Dikarya</taxon>
        <taxon>Ascomycota</taxon>
        <taxon>Pezizomycotina</taxon>
        <taxon>Sordariomycetes</taxon>
        <taxon>Hypocreomycetidae</taxon>
        <taxon>Hypocreales</taxon>
        <taxon>Clavicipitaceae</taxon>
        <taxon>Claviceps</taxon>
    </lineage>
</organism>
<evidence type="ECO:0000313" key="2">
    <source>
        <dbReference type="EMBL" id="KAG6015942.1"/>
    </source>
</evidence>
<keyword evidence="3" id="KW-1185">Reference proteome</keyword>
<sequence length="251" mass="28793">MAETTEAHSTTGHEVTASSSDAASSSSPPPYPASEPKVSERPVGDVSQFRGGFIQFELFKHPETSEWRAGPPEWHQCVAKREPWYGVLTLYVHDVSHMMEHGLYFSSKNVDPRGSVIADEGGPEMTPYTKSLGWTHYRQFVLRDLDQENPQWKGFLIIYSRGIKELSHFRVDGLSIRNIRFARAKVGQNLVYNFDCVSPENNYNTIFDDMPMQGWWPWPNTEATKQQNDQNMKAKQKEKPQKRFSISLFCQ</sequence>